<name>A0A0D3FS03_9ORYZ</name>
<dbReference type="Proteomes" id="UP000026960">
    <property type="component" value="Chromosome 4"/>
</dbReference>
<dbReference type="EnsemblPlants" id="OBART04G00810.1">
    <property type="protein sequence ID" value="OBART04G00810.1"/>
    <property type="gene ID" value="OBART04G00810"/>
</dbReference>
<dbReference type="HOGENOM" id="CLU_1520181_0_0_1"/>
<dbReference type="AlphaFoldDB" id="A0A0D3FS03"/>
<organism evidence="1">
    <name type="scientific">Oryza barthii</name>
    <dbReference type="NCBI Taxonomy" id="65489"/>
    <lineage>
        <taxon>Eukaryota</taxon>
        <taxon>Viridiplantae</taxon>
        <taxon>Streptophyta</taxon>
        <taxon>Embryophyta</taxon>
        <taxon>Tracheophyta</taxon>
        <taxon>Spermatophyta</taxon>
        <taxon>Magnoliopsida</taxon>
        <taxon>Liliopsida</taxon>
        <taxon>Poales</taxon>
        <taxon>Poaceae</taxon>
        <taxon>BOP clade</taxon>
        <taxon>Oryzoideae</taxon>
        <taxon>Oryzeae</taxon>
        <taxon>Oryzinae</taxon>
        <taxon>Oryza</taxon>
    </lineage>
</organism>
<evidence type="ECO:0000313" key="2">
    <source>
        <dbReference type="Proteomes" id="UP000026960"/>
    </source>
</evidence>
<keyword evidence="2" id="KW-1185">Reference proteome</keyword>
<reference evidence="1" key="1">
    <citation type="journal article" date="2009" name="Rice">
        <title>De Novo Next Generation Sequencing of Plant Genomes.</title>
        <authorList>
            <person name="Rounsley S."/>
            <person name="Marri P.R."/>
            <person name="Yu Y."/>
            <person name="He R."/>
            <person name="Sisneros N."/>
            <person name="Goicoechea J.L."/>
            <person name="Lee S.J."/>
            <person name="Angelova A."/>
            <person name="Kudrna D."/>
            <person name="Luo M."/>
            <person name="Affourtit J."/>
            <person name="Desany B."/>
            <person name="Knight J."/>
            <person name="Niazi F."/>
            <person name="Egholm M."/>
            <person name="Wing R.A."/>
        </authorList>
    </citation>
    <scope>NUCLEOTIDE SEQUENCE [LARGE SCALE GENOMIC DNA]</scope>
    <source>
        <strain evidence="1">cv. IRGC 105608</strain>
    </source>
</reference>
<dbReference type="PaxDb" id="65489-OBART04G00810.1"/>
<reference evidence="1" key="2">
    <citation type="submission" date="2015-03" db="UniProtKB">
        <authorList>
            <consortium name="EnsemblPlants"/>
        </authorList>
    </citation>
    <scope>IDENTIFICATION</scope>
</reference>
<sequence length="195" mass="22306">MTSSLTPRSYLPSSQLPHAITNLHDHVPAWPYPRCCPASQGHESAFRSNWRKMSAFRSKPSKATVNGAHRMRTVKGPPGRKLPGITMALYVRPPLKEWRSANLKIAANKGWPKMRYPRAPVHREMIINGHIYPVLKVAKWMQKYPSDSETSSPDLRSRYDFSSQFVGLSVIVTFQIPKRMFRQGSWSFWQSRVGA</sequence>
<accession>A0A0D3FS03</accession>
<evidence type="ECO:0000313" key="1">
    <source>
        <dbReference type="EnsemblPlants" id="OBART04G00810.1"/>
    </source>
</evidence>
<protein>
    <submittedName>
        <fullName evidence="1">Uncharacterized protein</fullName>
    </submittedName>
</protein>
<dbReference type="Gramene" id="OBART04G00810.1">
    <property type="protein sequence ID" value="OBART04G00810.1"/>
    <property type="gene ID" value="OBART04G00810"/>
</dbReference>
<proteinExistence type="predicted"/>